<comment type="similarity">
    <text evidence="1 4">Belongs to the glycosyl hydrolase 31 family.</text>
</comment>
<keyword evidence="2 4" id="KW-0378">Hydrolase</keyword>
<evidence type="ECO:0000313" key="7">
    <source>
        <dbReference type="EMBL" id="EGJ71587.1"/>
    </source>
</evidence>
<evidence type="ECO:0000256" key="3">
    <source>
        <dbReference type="ARBA" id="ARBA00023295"/>
    </source>
</evidence>
<dbReference type="GO" id="GO:0005975">
    <property type="term" value="P:carbohydrate metabolic process"/>
    <property type="evidence" value="ECO:0007669"/>
    <property type="project" value="InterPro"/>
</dbReference>
<dbReference type="Proteomes" id="UP000018439">
    <property type="component" value="Chromosome"/>
</dbReference>
<dbReference type="GO" id="GO:0004553">
    <property type="term" value="F:hydrolase activity, hydrolyzing O-glycosyl compounds"/>
    <property type="evidence" value="ECO:0007669"/>
    <property type="project" value="InterPro"/>
</dbReference>
<evidence type="ECO:0000313" key="8">
    <source>
        <dbReference type="Proteomes" id="UP000018439"/>
    </source>
</evidence>
<dbReference type="SUPFAM" id="SSF51011">
    <property type="entry name" value="Glycosyl hydrolase domain"/>
    <property type="match status" value="1"/>
</dbReference>
<dbReference type="InterPro" id="IPR048395">
    <property type="entry name" value="Glyco_hydro_31_C"/>
</dbReference>
<dbReference type="Pfam" id="PF01055">
    <property type="entry name" value="Glyco_hydro_31_2nd"/>
    <property type="match status" value="1"/>
</dbReference>
<dbReference type="PANTHER" id="PTHR43053:SF4">
    <property type="entry name" value="MYOGENESIS-REGULATING GLYCOSIDASE"/>
    <property type="match status" value="1"/>
</dbReference>
<sequence length="525" mass="60003">MVSCFLLVATMLFAQTGYQKSTIPSLPNEKWWGGLVALGSQMPFASDTEKYDLATQNFNNQVVPLFVSSQGRYIWSNHPFTFQFKSDTLLIESSYEKIEPIEAGTTLKEAYLKASQKHFPASEVLPDALFFSKPQYNTWIELMYNQNQKDVLEYANQIIANKFPTGILMIDDNWQKYYGNFDFKPEKFPTPKKMIEELHAKDFKVMLWVCPFVSPDSPEFRELSAKDLLIKEKGSGNPALIHWWNGFSACYDMTNSEAVKHIKSQLDKLCAEYGIDGFKFDAGDVAYMTGDYEFYDPKATPTIFSQKWAELGLQYSFNELRTSWQLGGQALVQRLGDKDYSWQASSLLIPDMITAGLLGYPYTCPDMIGGGQFGSFLNIDSDSFDQELIVRSCQLHALMPMMQFSVAPWRILDADHLAICAEFAHLHEQFGVYILETAKQSAQTGEPILRNMEYTYPHEGFIDCKDQFMLGDKYLVAPMIHKGDERSVKLPKGVWKDDLGKVFKGPKMIKTRVPINRLPYYTKLK</sequence>
<name>F3ZPD0_9BACE</name>
<feature type="domain" description="Glycosyl hydrolase family 31 C-terminal" evidence="6">
    <location>
        <begin position="445"/>
        <end position="523"/>
    </location>
</feature>
<dbReference type="SUPFAM" id="SSF51445">
    <property type="entry name" value="(Trans)glycosidases"/>
    <property type="match status" value="1"/>
</dbReference>
<reference evidence="7 8" key="1">
    <citation type="journal article" date="2011" name="Stand. Genomic Sci.">
        <title>Non-contiguous finished genome sequence of Bacteroides coprosuis type strain (PC139).</title>
        <authorList>
            <person name="Land M."/>
            <person name="Held B."/>
            <person name="Gronow S."/>
            <person name="Abt B."/>
            <person name="Lucas S."/>
            <person name="Del Rio T.G."/>
            <person name="Nolan M."/>
            <person name="Tice H."/>
            <person name="Cheng J.F."/>
            <person name="Pitluck S."/>
            <person name="Liolios K."/>
            <person name="Pagani I."/>
            <person name="Ivanova N."/>
            <person name="Mavromatis K."/>
            <person name="Mikhailova N."/>
            <person name="Pati A."/>
            <person name="Tapia R."/>
            <person name="Han C."/>
            <person name="Goodwin L."/>
            <person name="Chen A."/>
            <person name="Palaniappan K."/>
            <person name="Hauser L."/>
            <person name="Brambilla E.M."/>
            <person name="Rohde M."/>
            <person name="Goker M."/>
            <person name="Detter J.C."/>
            <person name="Woyke T."/>
            <person name="Bristow J."/>
            <person name="Eisen J.A."/>
            <person name="Markowitz V."/>
            <person name="Hugenholtz P."/>
            <person name="Kyrpides N.C."/>
            <person name="Klenk H.P."/>
            <person name="Lapidus A."/>
        </authorList>
    </citation>
    <scope>NUCLEOTIDE SEQUENCE [LARGE SCALE GENOMIC DNA]</scope>
    <source>
        <strain evidence="7 8">DSM 18011</strain>
    </source>
</reference>
<dbReference type="EMBL" id="CM001167">
    <property type="protein sequence ID" value="EGJ71587.1"/>
    <property type="molecule type" value="Genomic_DNA"/>
</dbReference>
<evidence type="ECO:0000256" key="2">
    <source>
        <dbReference type="ARBA" id="ARBA00022801"/>
    </source>
</evidence>
<dbReference type="Gene3D" id="3.20.20.80">
    <property type="entry name" value="Glycosidases"/>
    <property type="match status" value="1"/>
</dbReference>
<feature type="domain" description="Glycoside hydrolase family 31 TIM barrel" evidence="5">
    <location>
        <begin position="141"/>
        <end position="404"/>
    </location>
</feature>
<evidence type="ECO:0000256" key="1">
    <source>
        <dbReference type="ARBA" id="ARBA00007806"/>
    </source>
</evidence>
<evidence type="ECO:0000256" key="4">
    <source>
        <dbReference type="RuleBase" id="RU361185"/>
    </source>
</evidence>
<evidence type="ECO:0000259" key="6">
    <source>
        <dbReference type="Pfam" id="PF21365"/>
    </source>
</evidence>
<dbReference type="Gene3D" id="2.60.40.1180">
    <property type="entry name" value="Golgi alpha-mannosidase II"/>
    <property type="match status" value="1"/>
</dbReference>
<keyword evidence="3 4" id="KW-0326">Glycosidase</keyword>
<dbReference type="STRING" id="679937.Bcop_1392"/>
<accession>F3ZPD0</accession>
<dbReference type="HOGENOM" id="CLU_008294_2_0_10"/>
<evidence type="ECO:0000259" key="5">
    <source>
        <dbReference type="Pfam" id="PF01055"/>
    </source>
</evidence>
<dbReference type="AlphaFoldDB" id="F3ZPD0"/>
<dbReference type="CDD" id="cd06592">
    <property type="entry name" value="GH31_NET37"/>
    <property type="match status" value="1"/>
</dbReference>
<organism evidence="7 8">
    <name type="scientific">Bacteroides coprosuis DSM 18011</name>
    <dbReference type="NCBI Taxonomy" id="679937"/>
    <lineage>
        <taxon>Bacteria</taxon>
        <taxon>Pseudomonadati</taxon>
        <taxon>Bacteroidota</taxon>
        <taxon>Bacteroidia</taxon>
        <taxon>Bacteroidales</taxon>
        <taxon>Bacteroidaceae</taxon>
        <taxon>Bacteroides</taxon>
    </lineage>
</organism>
<keyword evidence="8" id="KW-1185">Reference proteome</keyword>
<dbReference type="InterPro" id="IPR050985">
    <property type="entry name" value="Alpha-glycosidase_related"/>
</dbReference>
<gene>
    <name evidence="7" type="ORF">Bcop_1392</name>
</gene>
<protein>
    <submittedName>
        <fullName evidence="7">Glycoside hydrolase family 31</fullName>
    </submittedName>
</protein>
<dbReference type="InterPro" id="IPR000322">
    <property type="entry name" value="Glyco_hydro_31_TIM"/>
</dbReference>
<dbReference type="InterPro" id="IPR013780">
    <property type="entry name" value="Glyco_hydro_b"/>
</dbReference>
<dbReference type="eggNOG" id="COG1501">
    <property type="taxonomic scope" value="Bacteria"/>
</dbReference>
<dbReference type="PANTHER" id="PTHR43053">
    <property type="entry name" value="GLYCOSIDASE FAMILY 31"/>
    <property type="match status" value="1"/>
</dbReference>
<dbReference type="Pfam" id="PF21365">
    <property type="entry name" value="Glyco_hydro_31_3rd"/>
    <property type="match status" value="1"/>
</dbReference>
<proteinExistence type="inferred from homology"/>
<dbReference type="InterPro" id="IPR017853">
    <property type="entry name" value="GH"/>
</dbReference>